<evidence type="ECO:0000256" key="4">
    <source>
        <dbReference type="SAM" id="MobiDB-lite"/>
    </source>
</evidence>
<evidence type="ECO:0000313" key="6">
    <source>
        <dbReference type="Proteomes" id="UP000663846"/>
    </source>
</evidence>
<dbReference type="GO" id="GO:0005739">
    <property type="term" value="C:mitochondrion"/>
    <property type="evidence" value="ECO:0007669"/>
    <property type="project" value="TreeGrafter"/>
</dbReference>
<evidence type="ECO:0000256" key="3">
    <source>
        <dbReference type="SAM" id="Coils"/>
    </source>
</evidence>
<dbReference type="PANTHER" id="PTHR12499:SF0">
    <property type="entry name" value="OPTIC ATROPHY 3 PROTEIN"/>
    <property type="match status" value="1"/>
</dbReference>
<evidence type="ECO:0000256" key="1">
    <source>
        <dbReference type="ARBA" id="ARBA00007584"/>
    </source>
</evidence>
<protein>
    <recommendedName>
        <fullName evidence="7">OPA3-like protein</fullName>
    </recommendedName>
</protein>
<feature type="compositionally biased region" description="Polar residues" evidence="4">
    <location>
        <begin position="201"/>
        <end position="213"/>
    </location>
</feature>
<comment type="caution">
    <text evidence="5">The sequence shown here is derived from an EMBL/GenBank/DDBJ whole genome shotgun (WGS) entry which is preliminary data.</text>
</comment>
<keyword evidence="2 3" id="KW-0175">Coiled coil</keyword>
<evidence type="ECO:0008006" key="7">
    <source>
        <dbReference type="Google" id="ProtNLM"/>
    </source>
</evidence>
<proteinExistence type="inferred from homology"/>
<dbReference type="EMBL" id="CAJMWS010000318">
    <property type="protein sequence ID" value="CAE6417168.1"/>
    <property type="molecule type" value="Genomic_DNA"/>
</dbReference>
<evidence type="ECO:0000256" key="2">
    <source>
        <dbReference type="ARBA" id="ARBA00023054"/>
    </source>
</evidence>
<feature type="coiled-coil region" evidence="3">
    <location>
        <begin position="112"/>
        <end position="146"/>
    </location>
</feature>
<name>A0A8H3A9M4_9AGAM</name>
<organism evidence="5 6">
    <name type="scientific">Rhizoctonia solani</name>
    <dbReference type="NCBI Taxonomy" id="456999"/>
    <lineage>
        <taxon>Eukaryota</taxon>
        <taxon>Fungi</taxon>
        <taxon>Dikarya</taxon>
        <taxon>Basidiomycota</taxon>
        <taxon>Agaricomycotina</taxon>
        <taxon>Agaricomycetes</taxon>
        <taxon>Cantharellales</taxon>
        <taxon>Ceratobasidiaceae</taxon>
        <taxon>Rhizoctonia</taxon>
    </lineage>
</organism>
<sequence>MASVKLATLVIRTLAKPISARLKHQAEQHESFKNICVSWAQWAHRTEARHFLELEVRPLTHRLGWATHKFIGRVGEAYQTPERDSNGANGLAEAFLFTVGASLILAEAWRSNRSQARRRDSVDDQLEDIQDEINELKNRIAGMTTDWQQKLEESSRNNELSRILTRVVEIGLRGGWAEVVDQAPLKIPASVVKHAELPDPRTSSGGDNSTSET</sequence>
<gene>
    <name evidence="5" type="ORF">RDB_LOCUS78465</name>
</gene>
<dbReference type="AlphaFoldDB" id="A0A8H3A9M4"/>
<dbReference type="Pfam" id="PF07047">
    <property type="entry name" value="OPA3"/>
    <property type="match status" value="1"/>
</dbReference>
<accession>A0A8H3A9M4</accession>
<dbReference type="InterPro" id="IPR010754">
    <property type="entry name" value="OPA3-like"/>
</dbReference>
<dbReference type="PANTHER" id="PTHR12499">
    <property type="entry name" value="OPTIC ATROPHY 3 PROTEIN OPA3"/>
    <property type="match status" value="1"/>
</dbReference>
<feature type="region of interest" description="Disordered" evidence="4">
    <location>
        <begin position="194"/>
        <end position="213"/>
    </location>
</feature>
<dbReference type="Proteomes" id="UP000663846">
    <property type="component" value="Unassembled WGS sequence"/>
</dbReference>
<dbReference type="GO" id="GO:0019216">
    <property type="term" value="P:regulation of lipid metabolic process"/>
    <property type="evidence" value="ECO:0007669"/>
    <property type="project" value="TreeGrafter"/>
</dbReference>
<reference evidence="5" key="1">
    <citation type="submission" date="2021-01" db="EMBL/GenBank/DDBJ databases">
        <authorList>
            <person name="Kaushik A."/>
        </authorList>
    </citation>
    <scope>NUCLEOTIDE SEQUENCE</scope>
    <source>
        <strain evidence="5">AG1-1C</strain>
    </source>
</reference>
<comment type="similarity">
    <text evidence="1">Belongs to the OPA3 family.</text>
</comment>
<evidence type="ECO:0000313" key="5">
    <source>
        <dbReference type="EMBL" id="CAE6417168.1"/>
    </source>
</evidence>